<dbReference type="InterPro" id="IPR021858">
    <property type="entry name" value="Fun_TF"/>
</dbReference>
<dbReference type="EMBL" id="KZ805308">
    <property type="protein sequence ID" value="PVI06448.1"/>
    <property type="molecule type" value="Genomic_DNA"/>
</dbReference>
<name>A0A2V1E770_9PLEO</name>
<protein>
    <submittedName>
        <fullName evidence="1">Uncharacterized protein</fullName>
    </submittedName>
</protein>
<reference evidence="1 2" key="1">
    <citation type="journal article" date="2018" name="Sci. Rep.">
        <title>Comparative genomics provides insights into the lifestyle and reveals functional heterogeneity of dark septate endophytic fungi.</title>
        <authorList>
            <person name="Knapp D.G."/>
            <person name="Nemeth J.B."/>
            <person name="Barry K."/>
            <person name="Hainaut M."/>
            <person name="Henrissat B."/>
            <person name="Johnson J."/>
            <person name="Kuo A."/>
            <person name="Lim J.H.P."/>
            <person name="Lipzen A."/>
            <person name="Nolan M."/>
            <person name="Ohm R.A."/>
            <person name="Tamas L."/>
            <person name="Grigoriev I.V."/>
            <person name="Spatafora J.W."/>
            <person name="Nagy L.G."/>
            <person name="Kovacs G.M."/>
        </authorList>
    </citation>
    <scope>NUCLEOTIDE SEQUENCE [LARGE SCALE GENOMIC DNA]</scope>
    <source>
        <strain evidence="1 2">DSE2036</strain>
    </source>
</reference>
<sequence>MGVQISAYVRSRLGSSTLEGLLSDDKFVEKLAQNFVGLDNKAQQNLTKLLNRCKTSNSSEGKDSNSETTRLRPLWEIQPEDVAIPSEIEKDFEGWKLDHLAFLQRESSSELRIPSSPGEHYQYTRSVQASLASNRILWRFLTTVYYDIVSEHSQSSRNSRTKAGVEFVAAVICNSVPHDKEIVKETVSSWVKEGGKFRGLADAMGGLGCYFFLPVKLSEWIWIKYLTQAQRESAIKLLRGHGIVEKARDQGAQSLAKKIERSLRAPFEECTSLTVQVRQHTYPAMAYAQGVNALSGDTDMHESEQLILGDNQEEHNNSQNDVEEVEVMDVDRISCSRTFDSVSGASPTAIPKLTTNSLIKRQWPTSVRIPCVENLEQELFGFYVHCICAGRTVLKDNAYFNEFLPILQSNGRTINPVLALSASYLKEYFDEGSLIRGQIEYAEQRYTMETAKEVREALTRGDIGAPTAVAAALLSHHATLNPSFHACCWTKYLYPMLDPAGAEVEANLAMASVGILAMTALPLNGKRNFQSFNYDWIGYGEEKQLTRVNSTLGLSRMMLYFIHSITQEAKDFDKCNADRLLRKIEESPQWVNETEGDMPRYIALTTAETYRLGTQLYCFARLYGYTPEHPDVKRTCCSLLHWLHKLPMEGPWYSSIHPAWCFVIACISVQAEEEYRVLVNSLDRIAGDNKSNVEDVCSLVRRTRDWQCQEWGNRDVQDRDPGWWERMTEYVDGGFVICLA</sequence>
<dbReference type="AlphaFoldDB" id="A0A2V1E770"/>
<accession>A0A2V1E770</accession>
<dbReference type="STRING" id="97972.A0A2V1E770"/>
<keyword evidence="2" id="KW-1185">Reference proteome</keyword>
<evidence type="ECO:0000313" key="2">
    <source>
        <dbReference type="Proteomes" id="UP000244855"/>
    </source>
</evidence>
<dbReference type="OrthoDB" id="3597252at2759"/>
<gene>
    <name evidence="1" type="ORF">DM02DRAFT_609645</name>
</gene>
<evidence type="ECO:0000313" key="1">
    <source>
        <dbReference type="EMBL" id="PVI06448.1"/>
    </source>
</evidence>
<dbReference type="Proteomes" id="UP000244855">
    <property type="component" value="Unassembled WGS sequence"/>
</dbReference>
<proteinExistence type="predicted"/>
<organism evidence="1 2">
    <name type="scientific">Periconia macrospinosa</name>
    <dbReference type="NCBI Taxonomy" id="97972"/>
    <lineage>
        <taxon>Eukaryota</taxon>
        <taxon>Fungi</taxon>
        <taxon>Dikarya</taxon>
        <taxon>Ascomycota</taxon>
        <taxon>Pezizomycotina</taxon>
        <taxon>Dothideomycetes</taxon>
        <taxon>Pleosporomycetidae</taxon>
        <taxon>Pleosporales</taxon>
        <taxon>Massarineae</taxon>
        <taxon>Periconiaceae</taxon>
        <taxon>Periconia</taxon>
    </lineage>
</organism>
<dbReference type="Pfam" id="PF11951">
    <property type="entry name" value="Fungal_trans_2"/>
    <property type="match status" value="1"/>
</dbReference>